<keyword evidence="1" id="KW-0472">Membrane</keyword>
<dbReference type="AlphaFoldDB" id="A0A6G9Y5A0"/>
<accession>A0A6G9Y5A0</accession>
<feature type="transmembrane region" description="Helical" evidence="1">
    <location>
        <begin position="118"/>
        <end position="143"/>
    </location>
</feature>
<dbReference type="RefSeq" id="WP_167471524.1">
    <property type="nucleotide sequence ID" value="NZ_CP046172.1"/>
</dbReference>
<dbReference type="Proteomes" id="UP000503540">
    <property type="component" value="Chromosome"/>
</dbReference>
<reference evidence="2 3" key="1">
    <citation type="journal article" date="2019" name="ACS Chem. Biol.">
        <title>Identification and Mobilization of a Cryptic Antibiotic Biosynthesis Gene Locus from a Human-Pathogenic Nocardia Isolate.</title>
        <authorList>
            <person name="Herisse M."/>
            <person name="Ishida K."/>
            <person name="Porter J.L."/>
            <person name="Howden B."/>
            <person name="Hertweck C."/>
            <person name="Stinear T.P."/>
            <person name="Pidot S.J."/>
        </authorList>
    </citation>
    <scope>NUCLEOTIDE SEQUENCE [LARGE SCALE GENOMIC DNA]</scope>
    <source>
        <strain evidence="2 3">AUSMDU00012717</strain>
    </source>
</reference>
<dbReference type="Pfam" id="PF10935">
    <property type="entry name" value="DUF2637"/>
    <property type="match status" value="1"/>
</dbReference>
<keyword evidence="1" id="KW-0812">Transmembrane</keyword>
<feature type="transmembrane region" description="Helical" evidence="1">
    <location>
        <begin position="93"/>
        <end position="112"/>
    </location>
</feature>
<evidence type="ECO:0000313" key="2">
    <source>
        <dbReference type="EMBL" id="QIS08246.1"/>
    </source>
</evidence>
<feature type="transmembrane region" description="Helical" evidence="1">
    <location>
        <begin position="31"/>
        <end position="52"/>
    </location>
</feature>
<evidence type="ECO:0000256" key="1">
    <source>
        <dbReference type="SAM" id="Phobius"/>
    </source>
</evidence>
<keyword evidence="1" id="KW-1133">Transmembrane helix</keyword>
<dbReference type="KEGG" id="nah:F5544_01620"/>
<evidence type="ECO:0000313" key="3">
    <source>
        <dbReference type="Proteomes" id="UP000503540"/>
    </source>
</evidence>
<gene>
    <name evidence="2" type="ORF">F5544_01620</name>
</gene>
<name>A0A6G9Y5A0_9NOCA</name>
<sequence>MTTIGSGELFELRSRRWPDWRALLKPRPLHASLIVSAAVALKAFEMSFAALHDLAVRNLVAPHLASNVPIAIDGLVVGSIIATASFKKGSVGWWYATGLFVLSTLVSVGGNIEYAREIGGGLVSLGIYAGMPMTLLFAVHLTLMLWSRGRDSKGAPQAVDEPEPVIETAEQLMPRIDALEVAARAGLTTLTPRPTVRLDQSESVEHRTLVSTAGNS</sequence>
<feature type="transmembrane region" description="Helical" evidence="1">
    <location>
        <begin position="64"/>
        <end position="86"/>
    </location>
</feature>
<protein>
    <submittedName>
        <fullName evidence="2">DUF2637 domain-containing protein</fullName>
    </submittedName>
</protein>
<dbReference type="InterPro" id="IPR021235">
    <property type="entry name" value="DUF2637"/>
</dbReference>
<organism evidence="2 3">
    <name type="scientific">Nocardia arthritidis</name>
    <dbReference type="NCBI Taxonomy" id="228602"/>
    <lineage>
        <taxon>Bacteria</taxon>
        <taxon>Bacillati</taxon>
        <taxon>Actinomycetota</taxon>
        <taxon>Actinomycetes</taxon>
        <taxon>Mycobacteriales</taxon>
        <taxon>Nocardiaceae</taxon>
        <taxon>Nocardia</taxon>
    </lineage>
</organism>
<dbReference type="EMBL" id="CP046172">
    <property type="protein sequence ID" value="QIS08246.1"/>
    <property type="molecule type" value="Genomic_DNA"/>
</dbReference>
<keyword evidence="3" id="KW-1185">Reference proteome</keyword>
<proteinExistence type="predicted"/>